<dbReference type="AlphaFoldDB" id="A0AA90N9F7"/>
<protein>
    <submittedName>
        <fullName evidence="1">Uncharacterized protein</fullName>
    </submittedName>
</protein>
<dbReference type="RefSeq" id="WP_220656324.1">
    <property type="nucleotide sequence ID" value="NZ_CBCSFC010000023.1"/>
</dbReference>
<proteinExistence type="predicted"/>
<dbReference type="Proteomes" id="UP001178281">
    <property type="component" value="Unassembled WGS sequence"/>
</dbReference>
<evidence type="ECO:0000313" key="2">
    <source>
        <dbReference type="Proteomes" id="UP001178281"/>
    </source>
</evidence>
<accession>A0AA90N9F7</accession>
<reference evidence="1" key="1">
    <citation type="submission" date="2023-08" db="EMBL/GenBank/DDBJ databases">
        <title>The draft genome of Tsukamurella strandjordii strain 050030.</title>
        <authorList>
            <person name="Zhao F."/>
            <person name="Feng Y."/>
            <person name="Zong Z."/>
        </authorList>
    </citation>
    <scope>NUCLEOTIDE SEQUENCE</scope>
    <source>
        <strain evidence="1">050030</strain>
    </source>
</reference>
<comment type="caution">
    <text evidence="1">The sequence shown here is derived from an EMBL/GenBank/DDBJ whole genome shotgun (WGS) entry which is preliminary data.</text>
</comment>
<organism evidence="1 2">
    <name type="scientific">Tsukamurella strandjordii</name>
    <dbReference type="NCBI Taxonomy" id="147577"/>
    <lineage>
        <taxon>Bacteria</taxon>
        <taxon>Bacillati</taxon>
        <taxon>Actinomycetota</taxon>
        <taxon>Actinomycetes</taxon>
        <taxon>Mycobacteriales</taxon>
        <taxon>Tsukamurellaceae</taxon>
        <taxon>Tsukamurella</taxon>
    </lineage>
</organism>
<sequence>MSGYREHWNLTSDPPVAAVYARLADLHDEATTRHREDRPRPGLRLTVAGALRRLAAAIEPAPSAKACGPEAA</sequence>
<name>A0AA90N9F7_9ACTN</name>
<evidence type="ECO:0000313" key="1">
    <source>
        <dbReference type="EMBL" id="MDP0396447.1"/>
    </source>
</evidence>
<gene>
    <name evidence="1" type="ORF">Q7X28_00775</name>
</gene>
<keyword evidence="2" id="KW-1185">Reference proteome</keyword>
<dbReference type="EMBL" id="JAUTIX010000001">
    <property type="protein sequence ID" value="MDP0396447.1"/>
    <property type="molecule type" value="Genomic_DNA"/>
</dbReference>